<accession>A0A1T5DBE2</accession>
<dbReference type="EMBL" id="FUYR01000002">
    <property type="protein sequence ID" value="SKB68926.1"/>
    <property type="molecule type" value="Genomic_DNA"/>
</dbReference>
<dbReference type="Pfam" id="PF08327">
    <property type="entry name" value="AHSA1"/>
    <property type="match status" value="1"/>
</dbReference>
<evidence type="ECO:0000256" key="1">
    <source>
        <dbReference type="ARBA" id="ARBA00006817"/>
    </source>
</evidence>
<dbReference type="InterPro" id="IPR023393">
    <property type="entry name" value="START-like_dom_sf"/>
</dbReference>
<sequence>MPAIRHNIFIASSAQTIFEALTKEDGLSAWWTPETRAKAEQGFVCRFSFGPRYFKEMQIAGLDPNRTVEWLCVWGANEWMGTTITFNLHEGTVKELLKHHPETEGQIQQRHQHKSGTILRFVHDNWNEESPMLAECNYTWALFLRSLKLFCETGKGTPWPGQH</sequence>
<organism evidence="3 4">
    <name type="scientific">Daejeonella lutea</name>
    <dbReference type="NCBI Taxonomy" id="572036"/>
    <lineage>
        <taxon>Bacteria</taxon>
        <taxon>Pseudomonadati</taxon>
        <taxon>Bacteroidota</taxon>
        <taxon>Sphingobacteriia</taxon>
        <taxon>Sphingobacteriales</taxon>
        <taxon>Sphingobacteriaceae</taxon>
        <taxon>Daejeonella</taxon>
    </lineage>
</organism>
<protein>
    <submittedName>
        <fullName evidence="3">Uncharacterized conserved protein YndB, AHSA1/START domain</fullName>
    </submittedName>
</protein>
<dbReference type="STRING" id="572036.SAMN05661099_2267"/>
<dbReference type="RefSeq" id="WP_079702784.1">
    <property type="nucleotide sequence ID" value="NZ_FUYR01000002.1"/>
</dbReference>
<dbReference type="InterPro" id="IPR013538">
    <property type="entry name" value="ASHA1/2-like_C"/>
</dbReference>
<proteinExistence type="inferred from homology"/>
<keyword evidence="4" id="KW-1185">Reference proteome</keyword>
<dbReference type="CDD" id="cd07814">
    <property type="entry name" value="SRPBCC_CalC_Aha1-like"/>
    <property type="match status" value="1"/>
</dbReference>
<evidence type="ECO:0000313" key="3">
    <source>
        <dbReference type="EMBL" id="SKB68926.1"/>
    </source>
</evidence>
<name>A0A1T5DBE2_9SPHI</name>
<gene>
    <name evidence="3" type="ORF">SAMN05661099_2267</name>
</gene>
<dbReference type="AlphaFoldDB" id="A0A1T5DBE2"/>
<dbReference type="Proteomes" id="UP000189981">
    <property type="component" value="Unassembled WGS sequence"/>
</dbReference>
<evidence type="ECO:0000259" key="2">
    <source>
        <dbReference type="Pfam" id="PF08327"/>
    </source>
</evidence>
<dbReference type="OrthoDB" id="287565at2"/>
<feature type="domain" description="Activator of Hsp90 ATPase homologue 1/2-like C-terminal" evidence="2">
    <location>
        <begin position="13"/>
        <end position="125"/>
    </location>
</feature>
<evidence type="ECO:0000313" key="4">
    <source>
        <dbReference type="Proteomes" id="UP000189981"/>
    </source>
</evidence>
<comment type="similarity">
    <text evidence="1">Belongs to the AHA1 family.</text>
</comment>
<dbReference type="Gene3D" id="3.30.530.20">
    <property type="match status" value="1"/>
</dbReference>
<dbReference type="SUPFAM" id="SSF55961">
    <property type="entry name" value="Bet v1-like"/>
    <property type="match status" value="1"/>
</dbReference>
<reference evidence="4" key="1">
    <citation type="submission" date="2017-02" db="EMBL/GenBank/DDBJ databases">
        <authorList>
            <person name="Varghese N."/>
            <person name="Submissions S."/>
        </authorList>
    </citation>
    <scope>NUCLEOTIDE SEQUENCE [LARGE SCALE GENOMIC DNA]</scope>
    <source>
        <strain evidence="4">DSM 22385</strain>
    </source>
</reference>